<sequence>MLEIHHFTYGWFTPVLAAVMSVLGCFIGLRCAVRHRRSARGGGAWLAGAAIAIGGTGVWVMHFVAMLGFSIQGAVIRYDVPLTALSAVVSVLVVGAGLYLVRGGRPGVEALLAAGTLTGLGVCAMHYLGMYAMNTHAHLSYRLWPVAASVVIAVVASTVALWFTSWVDDLGVTVGAAVVMGVAVNGMHYTGMSAVHAHADYRVPTPPRGSEAFHMLGPVLGISAVVTIMVLVGVCLSELGDTRDSARPPVAEPPRDPAERADA</sequence>
<reference evidence="4 5" key="1">
    <citation type="submission" date="2024-10" db="EMBL/GenBank/DDBJ databases">
        <title>The Natural Products Discovery Center: Release of the First 8490 Sequenced Strains for Exploring Actinobacteria Biosynthetic Diversity.</title>
        <authorList>
            <person name="Kalkreuter E."/>
            <person name="Kautsar S.A."/>
            <person name="Yang D."/>
            <person name="Bader C.D."/>
            <person name="Teijaro C.N."/>
            <person name="Fluegel L."/>
            <person name="Davis C.M."/>
            <person name="Simpson J.R."/>
            <person name="Lauterbach L."/>
            <person name="Steele A.D."/>
            <person name="Gui C."/>
            <person name="Meng S."/>
            <person name="Li G."/>
            <person name="Viehrig K."/>
            <person name="Ye F."/>
            <person name="Su P."/>
            <person name="Kiefer A.F."/>
            <person name="Nichols A."/>
            <person name="Cepeda A.J."/>
            <person name="Yan W."/>
            <person name="Fan B."/>
            <person name="Jiang Y."/>
            <person name="Adhikari A."/>
            <person name="Zheng C.-J."/>
            <person name="Schuster L."/>
            <person name="Cowan T.M."/>
            <person name="Smanski M.J."/>
            <person name="Chevrette M.G."/>
            <person name="De Carvalho L.P.S."/>
            <person name="Shen B."/>
        </authorList>
    </citation>
    <scope>NUCLEOTIDE SEQUENCE [LARGE SCALE GENOMIC DNA]</scope>
    <source>
        <strain evidence="4 5">NPDC004045</strain>
    </source>
</reference>
<gene>
    <name evidence="4" type="ORF">ACFYTF_19480</name>
</gene>
<comment type="caution">
    <text evidence="4">The sequence shown here is derived from an EMBL/GenBank/DDBJ whole genome shotgun (WGS) entry which is preliminary data.</text>
</comment>
<proteinExistence type="predicted"/>
<feature type="transmembrane region" description="Helical" evidence="1">
    <location>
        <begin position="212"/>
        <end position="237"/>
    </location>
</feature>
<dbReference type="RefSeq" id="WP_052313951.1">
    <property type="nucleotide sequence ID" value="NZ_JBIAMX010000012.1"/>
</dbReference>
<name>A0ABW6PRH4_9NOCA</name>
<feature type="transmembrane region" description="Helical" evidence="1">
    <location>
        <begin position="141"/>
        <end position="163"/>
    </location>
</feature>
<keyword evidence="1" id="KW-0472">Membrane</keyword>
<dbReference type="InterPro" id="IPR005330">
    <property type="entry name" value="MHYT_dom"/>
</dbReference>
<evidence type="ECO:0000256" key="1">
    <source>
        <dbReference type="PROSITE-ProRule" id="PRU00244"/>
    </source>
</evidence>
<dbReference type="PANTHER" id="PTHR35152">
    <property type="entry name" value="DOMAIN SIGNALLING PROTEIN, PUTATIVE (AFU_ORTHOLOGUE AFUA_5G11310)-RELATED"/>
    <property type="match status" value="1"/>
</dbReference>
<feature type="domain" description="MHYT" evidence="3">
    <location>
        <begin position="9"/>
        <end position="198"/>
    </location>
</feature>
<evidence type="ECO:0000256" key="2">
    <source>
        <dbReference type="SAM" id="MobiDB-lite"/>
    </source>
</evidence>
<feature type="compositionally biased region" description="Basic and acidic residues" evidence="2">
    <location>
        <begin position="253"/>
        <end position="263"/>
    </location>
</feature>
<feature type="region of interest" description="Disordered" evidence="2">
    <location>
        <begin position="243"/>
        <end position="263"/>
    </location>
</feature>
<evidence type="ECO:0000313" key="5">
    <source>
        <dbReference type="Proteomes" id="UP001601444"/>
    </source>
</evidence>
<dbReference type="Pfam" id="PF03707">
    <property type="entry name" value="MHYT"/>
    <property type="match status" value="2"/>
</dbReference>
<feature type="transmembrane region" description="Helical" evidence="1">
    <location>
        <begin position="45"/>
        <end position="69"/>
    </location>
</feature>
<dbReference type="EMBL" id="JBIAMX010000012">
    <property type="protein sequence ID" value="MFF0545015.1"/>
    <property type="molecule type" value="Genomic_DNA"/>
</dbReference>
<evidence type="ECO:0000259" key="3">
    <source>
        <dbReference type="PROSITE" id="PS50924"/>
    </source>
</evidence>
<accession>A0ABW6PRH4</accession>
<feature type="transmembrane region" description="Helical" evidence="1">
    <location>
        <begin position="81"/>
        <end position="101"/>
    </location>
</feature>
<keyword evidence="1" id="KW-0812">Transmembrane</keyword>
<protein>
    <submittedName>
        <fullName evidence="4">MHYT domain-containing protein</fullName>
    </submittedName>
</protein>
<keyword evidence="1" id="KW-1133">Transmembrane helix</keyword>
<dbReference type="PANTHER" id="PTHR35152:SF1">
    <property type="entry name" value="DOMAIN SIGNALLING PROTEIN, PUTATIVE (AFU_ORTHOLOGUE AFUA_5G11310)-RELATED"/>
    <property type="match status" value="1"/>
</dbReference>
<dbReference type="Proteomes" id="UP001601444">
    <property type="component" value="Unassembled WGS sequence"/>
</dbReference>
<feature type="transmembrane region" description="Helical" evidence="1">
    <location>
        <begin position="12"/>
        <end position="33"/>
    </location>
</feature>
<keyword evidence="5" id="KW-1185">Reference proteome</keyword>
<dbReference type="PROSITE" id="PS50924">
    <property type="entry name" value="MHYT"/>
    <property type="match status" value="1"/>
</dbReference>
<organism evidence="4 5">
    <name type="scientific">Nocardia thailandica</name>
    <dbReference type="NCBI Taxonomy" id="257275"/>
    <lineage>
        <taxon>Bacteria</taxon>
        <taxon>Bacillati</taxon>
        <taxon>Actinomycetota</taxon>
        <taxon>Actinomycetes</taxon>
        <taxon>Mycobacteriales</taxon>
        <taxon>Nocardiaceae</taxon>
        <taxon>Nocardia</taxon>
    </lineage>
</organism>
<feature type="transmembrane region" description="Helical" evidence="1">
    <location>
        <begin position="170"/>
        <end position="192"/>
    </location>
</feature>
<evidence type="ECO:0000313" key="4">
    <source>
        <dbReference type="EMBL" id="MFF0545015.1"/>
    </source>
</evidence>
<feature type="transmembrane region" description="Helical" evidence="1">
    <location>
        <begin position="108"/>
        <end position="129"/>
    </location>
</feature>